<dbReference type="Pfam" id="PF11185">
    <property type="entry name" value="DUF2971"/>
    <property type="match status" value="1"/>
</dbReference>
<dbReference type="EMBL" id="VBUC01000003">
    <property type="protein sequence ID" value="TLT01319.1"/>
    <property type="molecule type" value="Genomic_DNA"/>
</dbReference>
<name>A0ABY2V990_9BACT</name>
<dbReference type="Proteomes" id="UP000305417">
    <property type="component" value="Unassembled WGS sequence"/>
</dbReference>
<evidence type="ECO:0000313" key="1">
    <source>
        <dbReference type="EMBL" id="TLT01319.1"/>
    </source>
</evidence>
<gene>
    <name evidence="1" type="ORF">FE247_02225</name>
</gene>
<accession>A0ABY2V990</accession>
<sequence>MHEIIERQFLYDKNKNILNNIDSEQRIYRIFSLSRFEEMIQNQELVLVRPSMWDDPFENFFLNVNVIDTSGELGSLQSIKDSWYGQCWTTNADTDSMWRIYSPNKDGVRVSTTVGKLFDAIYDENDKWASLKYFIGKVEYKTKEEISDFMQNTSFSSIAIGGQNDGFARLLCVKREAFTHENEVRILISKTPEEMEKDNSCIHKIKIDFEKLFDDICLNPRLPDSEYQKLRCRLISKTQLPIIQSDLYKFDLQPIRLN</sequence>
<proteinExistence type="predicted"/>
<comment type="caution">
    <text evidence="1">The sequence shown here is derived from an EMBL/GenBank/DDBJ whole genome shotgun (WGS) entry which is preliminary data.</text>
</comment>
<evidence type="ECO:0000313" key="2">
    <source>
        <dbReference type="Proteomes" id="UP000305417"/>
    </source>
</evidence>
<dbReference type="InterPro" id="IPR021352">
    <property type="entry name" value="DUF2971"/>
</dbReference>
<keyword evidence="2" id="KW-1185">Reference proteome</keyword>
<organism evidence="1 2">
    <name type="scientific">Aliarcobacter cibarius</name>
    <dbReference type="NCBI Taxonomy" id="255507"/>
    <lineage>
        <taxon>Bacteria</taxon>
        <taxon>Pseudomonadati</taxon>
        <taxon>Campylobacterota</taxon>
        <taxon>Epsilonproteobacteria</taxon>
        <taxon>Campylobacterales</taxon>
        <taxon>Arcobacteraceae</taxon>
        <taxon>Aliarcobacter</taxon>
    </lineage>
</organism>
<reference evidence="1 2" key="1">
    <citation type="submission" date="2019-05" db="EMBL/GenBank/DDBJ databases">
        <title>Arcobacter cibarius and Arcobacter thereius providing challenges in identification an antibiotic susceptibility and Quinolone resistance.</title>
        <authorList>
            <person name="Busch A."/>
            <person name="Hanel I."/>
            <person name="Hotzel H."/>
            <person name="Tomaso H."/>
        </authorList>
    </citation>
    <scope>NUCLEOTIDE SEQUENCE [LARGE SCALE GENOMIC DNA]</scope>
    <source>
        <strain evidence="1 2">16CS0831-2</strain>
    </source>
</reference>
<protein>
    <submittedName>
        <fullName evidence="1">DUF2971 domain-containing protein</fullName>
    </submittedName>
</protein>
<dbReference type="RefSeq" id="WP_138108314.1">
    <property type="nucleotide sequence ID" value="NZ_VBUC01000003.1"/>
</dbReference>